<organism evidence="2 3">
    <name type="scientific">Argiope bruennichi</name>
    <name type="common">Wasp spider</name>
    <name type="synonym">Aranea bruennichi</name>
    <dbReference type="NCBI Taxonomy" id="94029"/>
    <lineage>
        <taxon>Eukaryota</taxon>
        <taxon>Metazoa</taxon>
        <taxon>Ecdysozoa</taxon>
        <taxon>Arthropoda</taxon>
        <taxon>Chelicerata</taxon>
        <taxon>Arachnida</taxon>
        <taxon>Araneae</taxon>
        <taxon>Araneomorphae</taxon>
        <taxon>Entelegynae</taxon>
        <taxon>Araneoidea</taxon>
        <taxon>Araneidae</taxon>
        <taxon>Argiope</taxon>
    </lineage>
</organism>
<reference evidence="2" key="1">
    <citation type="journal article" date="2020" name="bioRxiv">
        <title>Chromosome-level reference genome of the European wasp spider Argiope bruennichi: a resource for studies on range expansion and evolutionary adaptation.</title>
        <authorList>
            <person name="Sheffer M.M."/>
            <person name="Hoppe A."/>
            <person name="Krehenwinkel H."/>
            <person name="Uhl G."/>
            <person name="Kuss A.W."/>
            <person name="Jensen L."/>
            <person name="Jensen C."/>
            <person name="Gillespie R.G."/>
            <person name="Hoff K.J."/>
            <person name="Prost S."/>
        </authorList>
    </citation>
    <scope>NUCLEOTIDE SEQUENCE</scope>
</reference>
<feature type="transmembrane region" description="Helical" evidence="1">
    <location>
        <begin position="267"/>
        <end position="292"/>
    </location>
</feature>
<evidence type="ECO:0000313" key="3">
    <source>
        <dbReference type="Proteomes" id="UP000807504"/>
    </source>
</evidence>
<protein>
    <recommendedName>
        <fullName evidence="4">Gustatory receptor</fullName>
    </recommendedName>
</protein>
<feature type="transmembrane region" description="Helical" evidence="1">
    <location>
        <begin position="304"/>
        <end position="325"/>
    </location>
</feature>
<comment type="caution">
    <text evidence="2">The sequence shown here is derived from an EMBL/GenBank/DDBJ whole genome shotgun (WGS) entry which is preliminary data.</text>
</comment>
<gene>
    <name evidence="2" type="ORF">HNY73_021899</name>
</gene>
<reference evidence="2" key="2">
    <citation type="submission" date="2020-06" db="EMBL/GenBank/DDBJ databases">
        <authorList>
            <person name="Sheffer M."/>
        </authorList>
    </citation>
    <scope>NUCLEOTIDE SEQUENCE</scope>
</reference>
<accession>A0A8T0E3A7</accession>
<keyword evidence="1" id="KW-0812">Transmembrane</keyword>
<feature type="transmembrane region" description="Helical" evidence="1">
    <location>
        <begin position="73"/>
        <end position="90"/>
    </location>
</feature>
<feature type="transmembrane region" description="Helical" evidence="1">
    <location>
        <begin position="148"/>
        <end position="172"/>
    </location>
</feature>
<keyword evidence="3" id="KW-1185">Reference proteome</keyword>
<evidence type="ECO:0000256" key="1">
    <source>
        <dbReference type="SAM" id="Phobius"/>
    </source>
</evidence>
<dbReference type="AlphaFoldDB" id="A0A8T0E3A7"/>
<proteinExistence type="predicted"/>
<feature type="transmembrane region" description="Helical" evidence="1">
    <location>
        <begin position="205"/>
        <end position="227"/>
    </location>
</feature>
<name>A0A8T0E3A7_ARGBR</name>
<evidence type="ECO:0008006" key="4">
    <source>
        <dbReference type="Google" id="ProtNLM"/>
    </source>
</evidence>
<dbReference type="EMBL" id="JABXBU010002231">
    <property type="protein sequence ID" value="KAF8763754.1"/>
    <property type="molecule type" value="Genomic_DNA"/>
</dbReference>
<sequence>MDEFEIYDYNRRLSHTFIGDHGYCATSFIPIPCKRLGKKSNFFFRLIFAFNIVGIGFTNYSKPKIIAMTSVKILLHLFLLYRVAMLTFQINNFKYGIKLSAFTYVRDSLVLLAWHSVYCKRKKILKLMKTLMKLIELSPASCSKVQMMIFYVSLVGVYMCPLVTAAVMIGFLTENKALKYQRSTLFGKCSTYFPRMIAFLINYSYNLYLLTIPLLISLTYVFICVNLQKMLARITKSLKKCHSLENAKLAYHRATELFLVISKVEDALSVCIFFVISFNVLLTFVCFAYGLGYYNWSKAGSANVIGWFFSNQTSFISIVCSASGVKAESARLKMTFQAVLSGLKQEKDVSPLLVKIEVFDSVSLTAWKMFEFSKGFILSTYGIILTYGLLALQSEKYANHP</sequence>
<feature type="transmembrane region" description="Helical" evidence="1">
    <location>
        <begin position="375"/>
        <end position="392"/>
    </location>
</feature>
<keyword evidence="1" id="KW-0472">Membrane</keyword>
<feature type="transmembrane region" description="Helical" evidence="1">
    <location>
        <begin position="42"/>
        <end position="61"/>
    </location>
</feature>
<evidence type="ECO:0000313" key="2">
    <source>
        <dbReference type="EMBL" id="KAF8763754.1"/>
    </source>
</evidence>
<dbReference type="Proteomes" id="UP000807504">
    <property type="component" value="Unassembled WGS sequence"/>
</dbReference>
<keyword evidence="1" id="KW-1133">Transmembrane helix</keyword>